<comment type="subcellular location">
    <subcellularLocation>
        <location evidence="1">Membrane</location>
        <topology evidence="1">Multi-pass membrane protein</topology>
    </subcellularLocation>
</comment>
<feature type="domain" description="Cation efflux protein cytoplasmic" evidence="9">
    <location>
        <begin position="223"/>
        <end position="291"/>
    </location>
</feature>
<comment type="similarity">
    <text evidence="2">Belongs to the cation diffusion facilitator (CDF) transporter (TC 2.A.4) family.</text>
</comment>
<protein>
    <submittedName>
        <fullName evidence="10">Cation diffusion facilitator family transporter</fullName>
    </submittedName>
</protein>
<dbReference type="Gene3D" id="3.30.70.1350">
    <property type="entry name" value="Cation efflux protein, cytoplasmic domain"/>
    <property type="match status" value="1"/>
</dbReference>
<dbReference type="STRING" id="89093.SAMN04488558_103174"/>
<keyword evidence="6 7" id="KW-0472">Membrane</keyword>
<dbReference type="OrthoDB" id="9806522at2"/>
<dbReference type="SUPFAM" id="SSF160240">
    <property type="entry name" value="Cation efflux protein cytoplasmic domain-like"/>
    <property type="match status" value="1"/>
</dbReference>
<evidence type="ECO:0000256" key="7">
    <source>
        <dbReference type="SAM" id="Phobius"/>
    </source>
</evidence>
<evidence type="ECO:0000256" key="4">
    <source>
        <dbReference type="ARBA" id="ARBA00022692"/>
    </source>
</evidence>
<dbReference type="Proteomes" id="UP000198833">
    <property type="component" value="Unassembled WGS sequence"/>
</dbReference>
<evidence type="ECO:0000256" key="6">
    <source>
        <dbReference type="ARBA" id="ARBA00023136"/>
    </source>
</evidence>
<dbReference type="InterPro" id="IPR027470">
    <property type="entry name" value="Cation_efflux_CTD"/>
</dbReference>
<feature type="transmembrane region" description="Helical" evidence="7">
    <location>
        <begin position="183"/>
        <end position="203"/>
    </location>
</feature>
<reference evidence="10 11" key="1">
    <citation type="submission" date="2016-10" db="EMBL/GenBank/DDBJ databases">
        <authorList>
            <person name="de Groot N.N."/>
        </authorList>
    </citation>
    <scope>NUCLEOTIDE SEQUENCE [LARGE SCALE GENOMIC DNA]</scope>
    <source>
        <strain evidence="10 11">DSM 15695</strain>
    </source>
</reference>
<keyword evidence="5 7" id="KW-1133">Transmembrane helix</keyword>
<dbReference type="NCBIfam" id="TIGR01297">
    <property type="entry name" value="CDF"/>
    <property type="match status" value="1"/>
</dbReference>
<feature type="transmembrane region" description="Helical" evidence="7">
    <location>
        <begin position="122"/>
        <end position="140"/>
    </location>
</feature>
<evidence type="ECO:0000259" key="8">
    <source>
        <dbReference type="Pfam" id="PF01545"/>
    </source>
</evidence>
<organism evidence="10 11">
    <name type="scientific">Ignavigranum ruoffiae</name>
    <dbReference type="NCBI Taxonomy" id="89093"/>
    <lineage>
        <taxon>Bacteria</taxon>
        <taxon>Bacillati</taxon>
        <taxon>Bacillota</taxon>
        <taxon>Bacilli</taxon>
        <taxon>Lactobacillales</taxon>
        <taxon>Aerococcaceae</taxon>
        <taxon>Ignavigranum</taxon>
    </lineage>
</organism>
<dbReference type="InterPro" id="IPR002524">
    <property type="entry name" value="Cation_efflux"/>
</dbReference>
<feature type="transmembrane region" description="Helical" evidence="7">
    <location>
        <begin position="89"/>
        <end position="107"/>
    </location>
</feature>
<proteinExistence type="inferred from homology"/>
<dbReference type="RefSeq" id="WP_159428839.1">
    <property type="nucleotide sequence ID" value="NZ_FOEN01000003.1"/>
</dbReference>
<evidence type="ECO:0000256" key="3">
    <source>
        <dbReference type="ARBA" id="ARBA00022448"/>
    </source>
</evidence>
<dbReference type="InterPro" id="IPR027469">
    <property type="entry name" value="Cation_efflux_TMD_sf"/>
</dbReference>
<dbReference type="PANTHER" id="PTHR43840">
    <property type="entry name" value="MITOCHONDRIAL METAL TRANSPORTER 1-RELATED"/>
    <property type="match status" value="1"/>
</dbReference>
<feature type="transmembrane region" description="Helical" evidence="7">
    <location>
        <begin position="51"/>
        <end position="68"/>
    </location>
</feature>
<dbReference type="Pfam" id="PF01545">
    <property type="entry name" value="Cation_efflux"/>
    <property type="match status" value="1"/>
</dbReference>
<sequence>MFNQSNSNKSQPSASFGARLGIFIYILMASSKILGGLFFDSPSVYADGLNNLSDVFSSLAIFIGLFIAQRPKDDDHYFDHHKYESLASFIVAMLMANIGIDVIRSAINRFIQQDFPNPDLKVMWISVLSSIILFITYKYLKAIATKNRSLGLRATAQDMFTDVMISLSTIIGTLAANRGYASIDIFIAILVGLLTIYSAFTIIKDSTFILSDAFNKEDLLKYQVAVEKHPRVKKVRAIRARRSGVNIYVDVVVEIDGALSVTESHTITEEIEIILNRLYQVYDTDVHVEPYTNKSNH</sequence>
<name>A0A1H9C1W2_9LACT</name>
<keyword evidence="11" id="KW-1185">Reference proteome</keyword>
<evidence type="ECO:0000256" key="2">
    <source>
        <dbReference type="ARBA" id="ARBA00008114"/>
    </source>
</evidence>
<dbReference type="GO" id="GO:0016020">
    <property type="term" value="C:membrane"/>
    <property type="evidence" value="ECO:0007669"/>
    <property type="project" value="UniProtKB-SubCell"/>
</dbReference>
<dbReference type="InterPro" id="IPR058533">
    <property type="entry name" value="Cation_efflux_TM"/>
</dbReference>
<dbReference type="Gene3D" id="1.20.1510.10">
    <property type="entry name" value="Cation efflux protein transmembrane domain"/>
    <property type="match status" value="1"/>
</dbReference>
<feature type="transmembrane region" description="Helical" evidence="7">
    <location>
        <begin position="20"/>
        <end position="39"/>
    </location>
</feature>
<dbReference type="EMBL" id="FOEN01000003">
    <property type="protein sequence ID" value="SEP94803.1"/>
    <property type="molecule type" value="Genomic_DNA"/>
</dbReference>
<accession>A0A1H9C1W2</accession>
<gene>
    <name evidence="10" type="ORF">SAMN04488558_103174</name>
</gene>
<feature type="domain" description="Cation efflux protein transmembrane" evidence="8">
    <location>
        <begin position="20"/>
        <end position="210"/>
    </location>
</feature>
<dbReference type="AlphaFoldDB" id="A0A1H9C1W2"/>
<dbReference type="PANTHER" id="PTHR43840:SF50">
    <property type="entry name" value="MANGANESE EFFLUX SYSTEM PROTEIN MNES"/>
    <property type="match status" value="1"/>
</dbReference>
<keyword evidence="4 7" id="KW-0812">Transmembrane</keyword>
<evidence type="ECO:0000313" key="11">
    <source>
        <dbReference type="Proteomes" id="UP000198833"/>
    </source>
</evidence>
<dbReference type="InterPro" id="IPR050291">
    <property type="entry name" value="CDF_Transporter"/>
</dbReference>
<dbReference type="SUPFAM" id="SSF161111">
    <property type="entry name" value="Cation efflux protein transmembrane domain-like"/>
    <property type="match status" value="1"/>
</dbReference>
<evidence type="ECO:0000256" key="1">
    <source>
        <dbReference type="ARBA" id="ARBA00004141"/>
    </source>
</evidence>
<dbReference type="InterPro" id="IPR036837">
    <property type="entry name" value="Cation_efflux_CTD_sf"/>
</dbReference>
<dbReference type="Pfam" id="PF16916">
    <property type="entry name" value="ZT_dimer"/>
    <property type="match status" value="1"/>
</dbReference>
<evidence type="ECO:0000259" key="9">
    <source>
        <dbReference type="Pfam" id="PF16916"/>
    </source>
</evidence>
<evidence type="ECO:0000256" key="5">
    <source>
        <dbReference type="ARBA" id="ARBA00022989"/>
    </source>
</evidence>
<dbReference type="GO" id="GO:0008324">
    <property type="term" value="F:monoatomic cation transmembrane transporter activity"/>
    <property type="evidence" value="ECO:0007669"/>
    <property type="project" value="InterPro"/>
</dbReference>
<keyword evidence="3" id="KW-0813">Transport</keyword>
<evidence type="ECO:0000313" key="10">
    <source>
        <dbReference type="EMBL" id="SEP94803.1"/>
    </source>
</evidence>